<dbReference type="GO" id="GO:0008061">
    <property type="term" value="F:chitin binding"/>
    <property type="evidence" value="ECO:0007669"/>
    <property type="project" value="EnsemblMetazoa"/>
</dbReference>
<evidence type="ECO:0000259" key="8">
    <source>
        <dbReference type="PROSITE" id="PS51910"/>
    </source>
</evidence>
<keyword evidence="9" id="KW-0378">Hydrolase</keyword>
<evidence type="ECO:0000256" key="2">
    <source>
        <dbReference type="ARBA" id="ARBA00006606"/>
    </source>
</evidence>
<evidence type="ECO:0000313" key="10">
    <source>
        <dbReference type="Proteomes" id="UP000007801"/>
    </source>
</evidence>
<dbReference type="STRING" id="7217.A0A0P8Y5R9"/>
<evidence type="ECO:0000256" key="7">
    <source>
        <dbReference type="ARBA" id="ARBA00023180"/>
    </source>
</evidence>
<evidence type="ECO:0000256" key="3">
    <source>
        <dbReference type="ARBA" id="ARBA00022473"/>
    </source>
</evidence>
<dbReference type="SUPFAM" id="SSF51445">
    <property type="entry name" value="(Trans)glycosidases"/>
    <property type="match status" value="1"/>
</dbReference>
<name>A0A0P8Y5R9_DROAN</name>
<dbReference type="SMART" id="SM00636">
    <property type="entry name" value="Glyco_18"/>
    <property type="match status" value="1"/>
</dbReference>
<dbReference type="PROSITE" id="PS51910">
    <property type="entry name" value="GH18_2"/>
    <property type="match status" value="1"/>
</dbReference>
<gene>
    <name evidence="9" type="primary">Dana\GF11403</name>
    <name evidence="9" type="synonym">dana_GLEANR_11463</name>
    <name evidence="9" type="ORF">GF11403</name>
</gene>
<dbReference type="GO" id="GO:0008843">
    <property type="term" value="F:endochitinase activity"/>
    <property type="evidence" value="ECO:0007669"/>
    <property type="project" value="UniProtKB-EC"/>
</dbReference>
<evidence type="ECO:0000256" key="6">
    <source>
        <dbReference type="ARBA" id="ARBA00023157"/>
    </source>
</evidence>
<dbReference type="CDD" id="cd02873">
    <property type="entry name" value="GH18_IDGF"/>
    <property type="match status" value="1"/>
</dbReference>
<dbReference type="AlphaFoldDB" id="A0A0P8Y5R9"/>
<dbReference type="FunFam" id="3.10.50.10:FF:000007">
    <property type="entry name" value="chitinase-like protein Idgf4"/>
    <property type="match status" value="1"/>
</dbReference>
<organism evidence="9 10">
    <name type="scientific">Drosophila ananassae</name>
    <name type="common">Fruit fly</name>
    <dbReference type="NCBI Taxonomy" id="7217"/>
    <lineage>
        <taxon>Eukaryota</taxon>
        <taxon>Metazoa</taxon>
        <taxon>Ecdysozoa</taxon>
        <taxon>Arthropoda</taxon>
        <taxon>Hexapoda</taxon>
        <taxon>Insecta</taxon>
        <taxon>Pterygota</taxon>
        <taxon>Neoptera</taxon>
        <taxon>Endopterygota</taxon>
        <taxon>Diptera</taxon>
        <taxon>Brachycera</taxon>
        <taxon>Muscomorpha</taxon>
        <taxon>Ephydroidea</taxon>
        <taxon>Drosophilidae</taxon>
        <taxon>Drosophila</taxon>
        <taxon>Sophophora</taxon>
    </lineage>
</organism>
<keyword evidence="7" id="KW-0325">Glycoprotein</keyword>
<dbReference type="InParanoid" id="A0A0P8Y5R9"/>
<dbReference type="GO" id="GO:0006032">
    <property type="term" value="P:chitin catabolic process"/>
    <property type="evidence" value="ECO:0007669"/>
    <property type="project" value="TreeGrafter"/>
</dbReference>
<dbReference type="Pfam" id="PF00704">
    <property type="entry name" value="Glyco_hydro_18"/>
    <property type="match status" value="1"/>
</dbReference>
<dbReference type="FunCoup" id="A0A0P8Y5R9">
    <property type="interactions" value="24"/>
</dbReference>
<dbReference type="SUPFAM" id="SSF54556">
    <property type="entry name" value="Chitinase insertion domain"/>
    <property type="match status" value="1"/>
</dbReference>
<dbReference type="InterPro" id="IPR001223">
    <property type="entry name" value="Glyco_hydro18_cat"/>
</dbReference>
<keyword evidence="3" id="KW-0217">Developmental protein</keyword>
<comment type="subcellular location">
    <subcellularLocation>
        <location evidence="1">Secreted</location>
    </subcellularLocation>
</comment>
<dbReference type="InterPro" id="IPR011583">
    <property type="entry name" value="Chitinase_II/V-like_cat"/>
</dbReference>
<evidence type="ECO:0000256" key="1">
    <source>
        <dbReference type="ARBA" id="ARBA00004613"/>
    </source>
</evidence>
<reference evidence="9 10" key="1">
    <citation type="journal article" date="2007" name="Nature">
        <title>Evolution of genes and genomes on the Drosophila phylogeny.</title>
        <authorList>
            <consortium name="Drosophila 12 Genomes Consortium"/>
            <person name="Clark A.G."/>
            <person name="Eisen M.B."/>
            <person name="Smith D.R."/>
            <person name="Bergman C.M."/>
            <person name="Oliver B."/>
            <person name="Markow T.A."/>
            <person name="Kaufman T.C."/>
            <person name="Kellis M."/>
            <person name="Gelbart W."/>
            <person name="Iyer V.N."/>
            <person name="Pollard D.A."/>
            <person name="Sackton T.B."/>
            <person name="Larracuente A.M."/>
            <person name="Singh N.D."/>
            <person name="Abad J.P."/>
            <person name="Abt D.N."/>
            <person name="Adryan B."/>
            <person name="Aguade M."/>
            <person name="Akashi H."/>
            <person name="Anderson W.W."/>
            <person name="Aquadro C.F."/>
            <person name="Ardell D.H."/>
            <person name="Arguello R."/>
            <person name="Artieri C.G."/>
            <person name="Barbash D.A."/>
            <person name="Barker D."/>
            <person name="Barsanti P."/>
            <person name="Batterham P."/>
            <person name="Batzoglou S."/>
            <person name="Begun D."/>
            <person name="Bhutkar A."/>
            <person name="Blanco E."/>
            <person name="Bosak S.A."/>
            <person name="Bradley R.K."/>
            <person name="Brand A.D."/>
            <person name="Brent M.R."/>
            <person name="Brooks A.N."/>
            <person name="Brown R.H."/>
            <person name="Butlin R.K."/>
            <person name="Caggese C."/>
            <person name="Calvi B.R."/>
            <person name="Bernardo de Carvalho A."/>
            <person name="Caspi A."/>
            <person name="Castrezana S."/>
            <person name="Celniker S.E."/>
            <person name="Chang J.L."/>
            <person name="Chapple C."/>
            <person name="Chatterji S."/>
            <person name="Chinwalla A."/>
            <person name="Civetta A."/>
            <person name="Clifton S.W."/>
            <person name="Comeron J.M."/>
            <person name="Costello J.C."/>
            <person name="Coyne J.A."/>
            <person name="Daub J."/>
            <person name="David R.G."/>
            <person name="Delcher A.L."/>
            <person name="Delehaunty K."/>
            <person name="Do C.B."/>
            <person name="Ebling H."/>
            <person name="Edwards K."/>
            <person name="Eickbush T."/>
            <person name="Evans J.D."/>
            <person name="Filipski A."/>
            <person name="Findeiss S."/>
            <person name="Freyhult E."/>
            <person name="Fulton L."/>
            <person name="Fulton R."/>
            <person name="Garcia A.C."/>
            <person name="Gardiner A."/>
            <person name="Garfield D.A."/>
            <person name="Garvin B.E."/>
            <person name="Gibson G."/>
            <person name="Gilbert D."/>
            <person name="Gnerre S."/>
            <person name="Godfrey J."/>
            <person name="Good R."/>
            <person name="Gotea V."/>
            <person name="Gravely B."/>
            <person name="Greenberg A.J."/>
            <person name="Griffiths-Jones S."/>
            <person name="Gross S."/>
            <person name="Guigo R."/>
            <person name="Gustafson E.A."/>
            <person name="Haerty W."/>
            <person name="Hahn M.W."/>
            <person name="Halligan D.L."/>
            <person name="Halpern A.L."/>
            <person name="Halter G.M."/>
            <person name="Han M.V."/>
            <person name="Heger A."/>
            <person name="Hillier L."/>
            <person name="Hinrichs A.S."/>
            <person name="Holmes I."/>
            <person name="Hoskins R.A."/>
            <person name="Hubisz M.J."/>
            <person name="Hultmark D."/>
            <person name="Huntley M.A."/>
            <person name="Jaffe D.B."/>
            <person name="Jagadeeshan S."/>
            <person name="Jeck W.R."/>
            <person name="Johnson J."/>
            <person name="Jones C.D."/>
            <person name="Jordan W.C."/>
            <person name="Karpen G.H."/>
            <person name="Kataoka E."/>
            <person name="Keightley P.D."/>
            <person name="Kheradpour P."/>
            <person name="Kirkness E.F."/>
            <person name="Koerich L.B."/>
            <person name="Kristiansen K."/>
            <person name="Kudrna D."/>
            <person name="Kulathinal R.J."/>
            <person name="Kumar S."/>
            <person name="Kwok R."/>
            <person name="Lander E."/>
            <person name="Langley C.H."/>
            <person name="Lapoint R."/>
            <person name="Lazzaro B.P."/>
            <person name="Lee S.J."/>
            <person name="Levesque L."/>
            <person name="Li R."/>
            <person name="Lin C.F."/>
            <person name="Lin M.F."/>
            <person name="Lindblad-Toh K."/>
            <person name="Llopart A."/>
            <person name="Long M."/>
            <person name="Low L."/>
            <person name="Lozovsky E."/>
            <person name="Lu J."/>
            <person name="Luo M."/>
            <person name="Machado C.A."/>
            <person name="Makalowski W."/>
            <person name="Marzo M."/>
            <person name="Matsuda M."/>
            <person name="Matzkin L."/>
            <person name="McAllister B."/>
            <person name="McBride C.S."/>
            <person name="McKernan B."/>
            <person name="McKernan K."/>
            <person name="Mendez-Lago M."/>
            <person name="Minx P."/>
            <person name="Mollenhauer M.U."/>
            <person name="Montooth K."/>
            <person name="Mount S.M."/>
            <person name="Mu X."/>
            <person name="Myers E."/>
            <person name="Negre B."/>
            <person name="Newfeld S."/>
            <person name="Nielsen R."/>
            <person name="Noor M.A."/>
            <person name="O'Grady P."/>
            <person name="Pachter L."/>
            <person name="Papaceit M."/>
            <person name="Parisi M.J."/>
            <person name="Parisi M."/>
            <person name="Parts L."/>
            <person name="Pedersen J.S."/>
            <person name="Pesole G."/>
            <person name="Phillippy A.M."/>
            <person name="Ponting C.P."/>
            <person name="Pop M."/>
            <person name="Porcelli D."/>
            <person name="Powell J.R."/>
            <person name="Prohaska S."/>
            <person name="Pruitt K."/>
            <person name="Puig M."/>
            <person name="Quesneville H."/>
            <person name="Ram K.R."/>
            <person name="Rand D."/>
            <person name="Rasmussen M.D."/>
            <person name="Reed L.K."/>
            <person name="Reenan R."/>
            <person name="Reily A."/>
            <person name="Remington K.A."/>
            <person name="Rieger T.T."/>
            <person name="Ritchie M.G."/>
            <person name="Robin C."/>
            <person name="Rogers Y.H."/>
            <person name="Rohde C."/>
            <person name="Rozas J."/>
            <person name="Rubenfield M.J."/>
            <person name="Ruiz A."/>
            <person name="Russo S."/>
            <person name="Salzberg S.L."/>
            <person name="Sanchez-Gracia A."/>
            <person name="Saranga D.J."/>
            <person name="Sato H."/>
            <person name="Schaeffer S.W."/>
            <person name="Schatz M.C."/>
            <person name="Schlenke T."/>
            <person name="Schwartz R."/>
            <person name="Segarra C."/>
            <person name="Singh R.S."/>
            <person name="Sirot L."/>
            <person name="Sirota M."/>
            <person name="Sisneros N.B."/>
            <person name="Smith C.D."/>
            <person name="Smith T.F."/>
            <person name="Spieth J."/>
            <person name="Stage D.E."/>
            <person name="Stark A."/>
            <person name="Stephan W."/>
            <person name="Strausberg R.L."/>
            <person name="Strempel S."/>
            <person name="Sturgill D."/>
            <person name="Sutton G."/>
            <person name="Sutton G.G."/>
            <person name="Tao W."/>
            <person name="Teichmann S."/>
            <person name="Tobari Y.N."/>
            <person name="Tomimura Y."/>
            <person name="Tsolas J.M."/>
            <person name="Valente V.L."/>
            <person name="Venter E."/>
            <person name="Venter J.C."/>
            <person name="Vicario S."/>
            <person name="Vieira F.G."/>
            <person name="Vilella A.J."/>
            <person name="Villasante A."/>
            <person name="Walenz B."/>
            <person name="Wang J."/>
            <person name="Wasserman M."/>
            <person name="Watts T."/>
            <person name="Wilson D."/>
            <person name="Wilson R.K."/>
            <person name="Wing R.A."/>
            <person name="Wolfner M.F."/>
            <person name="Wong A."/>
            <person name="Wong G.K."/>
            <person name="Wu C.I."/>
            <person name="Wu G."/>
            <person name="Yamamoto D."/>
            <person name="Yang H.P."/>
            <person name="Yang S.P."/>
            <person name="Yorke J.A."/>
            <person name="Yoshida K."/>
            <person name="Zdobnov E."/>
            <person name="Zhang P."/>
            <person name="Zhang Y."/>
            <person name="Zimin A.V."/>
            <person name="Baldwin J."/>
            <person name="Abdouelleil A."/>
            <person name="Abdulkadir J."/>
            <person name="Abebe A."/>
            <person name="Abera B."/>
            <person name="Abreu J."/>
            <person name="Acer S.C."/>
            <person name="Aftuck L."/>
            <person name="Alexander A."/>
            <person name="An P."/>
            <person name="Anderson E."/>
            <person name="Anderson S."/>
            <person name="Arachi H."/>
            <person name="Azer M."/>
            <person name="Bachantsang P."/>
            <person name="Barry A."/>
            <person name="Bayul T."/>
            <person name="Berlin A."/>
            <person name="Bessette D."/>
            <person name="Bloom T."/>
            <person name="Blye J."/>
            <person name="Boguslavskiy L."/>
            <person name="Bonnet C."/>
            <person name="Boukhgalter B."/>
            <person name="Bourzgui I."/>
            <person name="Brown A."/>
            <person name="Cahill P."/>
            <person name="Channer S."/>
            <person name="Cheshatsang Y."/>
            <person name="Chuda L."/>
            <person name="Citroen M."/>
            <person name="Collymore A."/>
            <person name="Cooke P."/>
            <person name="Costello M."/>
            <person name="D'Aco K."/>
            <person name="Daza R."/>
            <person name="De Haan G."/>
            <person name="DeGray S."/>
            <person name="DeMaso C."/>
            <person name="Dhargay N."/>
            <person name="Dooley K."/>
            <person name="Dooley E."/>
            <person name="Doricent M."/>
            <person name="Dorje P."/>
            <person name="Dorjee K."/>
            <person name="Dupes A."/>
            <person name="Elong R."/>
            <person name="Falk J."/>
            <person name="Farina A."/>
            <person name="Faro S."/>
            <person name="Ferguson D."/>
            <person name="Fisher S."/>
            <person name="Foley C.D."/>
            <person name="Franke A."/>
            <person name="Friedrich D."/>
            <person name="Gadbois L."/>
            <person name="Gearin G."/>
            <person name="Gearin C.R."/>
            <person name="Giannoukos G."/>
            <person name="Goode T."/>
            <person name="Graham J."/>
            <person name="Grandbois E."/>
            <person name="Grewal S."/>
            <person name="Gyaltsen K."/>
            <person name="Hafez N."/>
            <person name="Hagos B."/>
            <person name="Hall J."/>
            <person name="Henson C."/>
            <person name="Hollinger A."/>
            <person name="Honan T."/>
            <person name="Huard M.D."/>
            <person name="Hughes L."/>
            <person name="Hurhula B."/>
            <person name="Husby M.E."/>
            <person name="Kamat A."/>
            <person name="Kanga B."/>
            <person name="Kashin S."/>
            <person name="Khazanovich D."/>
            <person name="Kisner P."/>
            <person name="Lance K."/>
            <person name="Lara M."/>
            <person name="Lee W."/>
            <person name="Lennon N."/>
            <person name="Letendre F."/>
            <person name="LeVine R."/>
            <person name="Lipovsky A."/>
            <person name="Liu X."/>
            <person name="Liu J."/>
            <person name="Liu S."/>
            <person name="Lokyitsang T."/>
            <person name="Lokyitsang Y."/>
            <person name="Lubonja R."/>
            <person name="Lui A."/>
            <person name="MacDonald P."/>
            <person name="Magnisalis V."/>
            <person name="Maru K."/>
            <person name="Matthews C."/>
            <person name="McCusker W."/>
            <person name="McDonough S."/>
            <person name="Mehta T."/>
            <person name="Meldrim J."/>
            <person name="Meneus L."/>
            <person name="Mihai O."/>
            <person name="Mihalev A."/>
            <person name="Mihova T."/>
            <person name="Mittelman R."/>
            <person name="Mlenga V."/>
            <person name="Montmayeur A."/>
            <person name="Mulrain L."/>
            <person name="Navidi A."/>
            <person name="Naylor J."/>
            <person name="Negash T."/>
            <person name="Nguyen T."/>
            <person name="Nguyen N."/>
            <person name="Nicol R."/>
            <person name="Norbu C."/>
            <person name="Norbu N."/>
            <person name="Novod N."/>
            <person name="O'Neill B."/>
            <person name="Osman S."/>
            <person name="Markiewicz E."/>
            <person name="Oyono O.L."/>
            <person name="Patti C."/>
            <person name="Phunkhang P."/>
            <person name="Pierre F."/>
            <person name="Priest M."/>
            <person name="Raghuraman S."/>
            <person name="Rege F."/>
            <person name="Reyes R."/>
            <person name="Rise C."/>
            <person name="Rogov P."/>
            <person name="Ross K."/>
            <person name="Ryan E."/>
            <person name="Settipalli S."/>
            <person name="Shea T."/>
            <person name="Sherpa N."/>
            <person name="Shi L."/>
            <person name="Shih D."/>
            <person name="Sparrow T."/>
            <person name="Spaulding J."/>
            <person name="Stalker J."/>
            <person name="Stange-Thomann N."/>
            <person name="Stavropoulos S."/>
            <person name="Stone C."/>
            <person name="Strader C."/>
            <person name="Tesfaye S."/>
            <person name="Thomson T."/>
            <person name="Thoulutsang Y."/>
            <person name="Thoulutsang D."/>
            <person name="Topham K."/>
            <person name="Topping I."/>
            <person name="Tsamla T."/>
            <person name="Vassiliev H."/>
            <person name="Vo A."/>
            <person name="Wangchuk T."/>
            <person name="Wangdi T."/>
            <person name="Weiand M."/>
            <person name="Wilkinson J."/>
            <person name="Wilson A."/>
            <person name="Yadav S."/>
            <person name="Young G."/>
            <person name="Yu Q."/>
            <person name="Zembek L."/>
            <person name="Zhong D."/>
            <person name="Zimmer A."/>
            <person name="Zwirko Z."/>
            <person name="Jaffe D.B."/>
            <person name="Alvarez P."/>
            <person name="Brockman W."/>
            <person name="Butler J."/>
            <person name="Chin C."/>
            <person name="Gnerre S."/>
            <person name="Grabherr M."/>
            <person name="Kleber M."/>
            <person name="Mauceli E."/>
            <person name="MacCallum I."/>
        </authorList>
    </citation>
    <scope>NUCLEOTIDE SEQUENCE [LARGE SCALE GENOMIC DNA]</scope>
    <source>
        <strain evidence="10">Tucson 14024-0371.13</strain>
    </source>
</reference>
<proteinExistence type="inferred from homology"/>
<dbReference type="GO" id="GO:0040003">
    <property type="term" value="P:chitin-based cuticle development"/>
    <property type="evidence" value="ECO:0007669"/>
    <property type="project" value="EnsemblMetazoa"/>
</dbReference>
<dbReference type="EMBL" id="CH902619">
    <property type="protein sequence ID" value="KPU76837.1"/>
    <property type="molecule type" value="Genomic_DNA"/>
</dbReference>
<dbReference type="Gene3D" id="3.20.20.80">
    <property type="entry name" value="Glycosidases"/>
    <property type="match status" value="1"/>
</dbReference>
<dbReference type="GO" id="GO:0005975">
    <property type="term" value="P:carbohydrate metabolic process"/>
    <property type="evidence" value="ECO:0007669"/>
    <property type="project" value="InterPro"/>
</dbReference>
<keyword evidence="9" id="KW-0326">Glycosidase</keyword>
<dbReference type="eggNOG" id="KOG2806">
    <property type="taxonomic scope" value="Eukaryota"/>
</dbReference>
<keyword evidence="6" id="KW-1015">Disulfide bond</keyword>
<dbReference type="EC" id="3.2.1.14" evidence="9"/>
<accession>A0A0P8Y5R9</accession>
<dbReference type="PANTHER" id="PTHR11177:SF235">
    <property type="entry name" value="CHITINASE-LIKE PROTEIN IDGF1-RELATED"/>
    <property type="match status" value="1"/>
</dbReference>
<dbReference type="InterPro" id="IPR050314">
    <property type="entry name" value="Glycosyl_Hydrlase_18"/>
</dbReference>
<keyword evidence="4" id="KW-0964">Secreted</keyword>
<evidence type="ECO:0000256" key="5">
    <source>
        <dbReference type="ARBA" id="ARBA00022729"/>
    </source>
</evidence>
<protein>
    <submittedName>
        <fullName evidence="9">Uncharacterized protein, isoform B</fullName>
        <ecNumber evidence="9">3.2.1.14</ecNumber>
    </submittedName>
</protein>
<dbReference type="InterPro" id="IPR017853">
    <property type="entry name" value="GH"/>
</dbReference>
<evidence type="ECO:0000256" key="4">
    <source>
        <dbReference type="ARBA" id="ARBA00022525"/>
    </source>
</evidence>
<keyword evidence="5" id="KW-0732">Signal</keyword>
<sequence length="523" mass="58544">MRTTRKMSPSFVYQLTLCSQPTTTNLVITTTKQRPRLNLRQAGIPFQVSVPSRHSSGKQLDGGKENISKMIFKTLAIVSLCLASIQASKIGQQQPQLPKKHLVCYYDSASFVKEGLGKLVIDELEPALQFCDYLIYGYAGIERDSHKAVSLNQQLDLDLGKGLYRTVTRLKRKYPNIKMLLSVGGDKDIETDKDAQELPNKYLELLESSTGRTRFVNTVYSLVKTYGFDGLDVAWQFPKNKPKKVHSGIGSFWKGFKKVFTGDSIVDEKSEEHKEQFTALLRDVKNAFRPDNLLLSTTVLPNVNSSLFYDIPAVINYLDFVNLGAFDFFTPQRNPELADFSAPIYELSERNPEFNVDYQVKFWLRHSCPGSKINVGVATYGRPWKLTDDSGDTGVPPVSHVVDEAPVGANTQVHGIYSWPEVCALLPNQNNAYSKGANAPLTKVVDPAKRFGSYAYRAADKKGDNGIWVSYEDPDTAADKAGYVRTNNLGGVALFDLSYDDFRGQCTTEKYPILRAVKYRLVN</sequence>
<dbReference type="FunFam" id="3.20.20.80:FF:000071">
    <property type="entry name" value="Imaginal disc growth factor"/>
    <property type="match status" value="1"/>
</dbReference>
<dbReference type="GO" id="GO:0005615">
    <property type="term" value="C:extracellular space"/>
    <property type="evidence" value="ECO:0007669"/>
    <property type="project" value="EnsemblMetazoa"/>
</dbReference>
<dbReference type="GO" id="GO:0035152">
    <property type="term" value="P:regulation of tube architecture, open tracheal system"/>
    <property type="evidence" value="ECO:0007669"/>
    <property type="project" value="EnsemblMetazoa"/>
</dbReference>
<evidence type="ECO:0000313" key="9">
    <source>
        <dbReference type="EMBL" id="KPU76837.1"/>
    </source>
</evidence>
<dbReference type="Gene3D" id="3.10.50.10">
    <property type="match status" value="1"/>
</dbReference>
<dbReference type="GO" id="GO:0042060">
    <property type="term" value="P:wound healing"/>
    <property type="evidence" value="ECO:0007669"/>
    <property type="project" value="EnsemblMetazoa"/>
</dbReference>
<dbReference type="InterPro" id="IPR015520">
    <property type="entry name" value="IDGF"/>
</dbReference>
<keyword evidence="10" id="KW-1185">Reference proteome</keyword>
<feature type="domain" description="GH18" evidence="8">
    <location>
        <begin position="100"/>
        <end position="523"/>
    </location>
</feature>
<dbReference type="InterPro" id="IPR029070">
    <property type="entry name" value="Chitinase_insertion_sf"/>
</dbReference>
<dbReference type="Proteomes" id="UP000007801">
    <property type="component" value="Unassembled WGS sequence"/>
</dbReference>
<dbReference type="PANTHER" id="PTHR11177">
    <property type="entry name" value="CHITINASE"/>
    <property type="match status" value="1"/>
</dbReference>
<dbReference type="GO" id="GO:0018990">
    <property type="term" value="P:ecdysis, chitin-based cuticle"/>
    <property type="evidence" value="ECO:0007669"/>
    <property type="project" value="EnsemblMetazoa"/>
</dbReference>
<dbReference type="OrthoDB" id="76388at2759"/>
<comment type="similarity">
    <text evidence="2">Belongs to the glycosyl hydrolase 18 family. IDGF subfamily.</text>
</comment>